<organism evidence="1 2">
    <name type="scientific">Scleroderma citrinum Foug A</name>
    <dbReference type="NCBI Taxonomy" id="1036808"/>
    <lineage>
        <taxon>Eukaryota</taxon>
        <taxon>Fungi</taxon>
        <taxon>Dikarya</taxon>
        <taxon>Basidiomycota</taxon>
        <taxon>Agaricomycotina</taxon>
        <taxon>Agaricomycetes</taxon>
        <taxon>Agaricomycetidae</taxon>
        <taxon>Boletales</taxon>
        <taxon>Sclerodermatineae</taxon>
        <taxon>Sclerodermataceae</taxon>
        <taxon>Scleroderma</taxon>
    </lineage>
</organism>
<accession>A0A0C2ZHT4</accession>
<keyword evidence="2" id="KW-1185">Reference proteome</keyword>
<name>A0A0C2ZHT4_9AGAM</name>
<dbReference type="HOGENOM" id="CLU_147561_0_0_1"/>
<dbReference type="AlphaFoldDB" id="A0A0C2ZHT4"/>
<dbReference type="OrthoDB" id="2640494at2759"/>
<evidence type="ECO:0000313" key="1">
    <source>
        <dbReference type="EMBL" id="KIM61193.1"/>
    </source>
</evidence>
<dbReference type="EMBL" id="KN822054">
    <property type="protein sequence ID" value="KIM61193.1"/>
    <property type="molecule type" value="Genomic_DNA"/>
</dbReference>
<sequence>MSELMNHRLTEHLPDPRIYRTPCGFLDEVYMVYRERKSESSAGPAEAEEVEEASLVLEIVRAQCDVHRAEKMLADCVTREHEKIANLHRFKAKWKQDSVHHLDLNIGWINATFNNHGRSQPGASLCTTLTQQTVDVDGTTQLVANGHLLAVKLD</sequence>
<gene>
    <name evidence="1" type="ORF">SCLCIDRAFT_26007</name>
</gene>
<dbReference type="InParanoid" id="A0A0C2ZHT4"/>
<reference evidence="2" key="2">
    <citation type="submission" date="2015-01" db="EMBL/GenBank/DDBJ databases">
        <title>Evolutionary Origins and Diversification of the Mycorrhizal Mutualists.</title>
        <authorList>
            <consortium name="DOE Joint Genome Institute"/>
            <consortium name="Mycorrhizal Genomics Consortium"/>
            <person name="Kohler A."/>
            <person name="Kuo A."/>
            <person name="Nagy L.G."/>
            <person name="Floudas D."/>
            <person name="Copeland A."/>
            <person name="Barry K.W."/>
            <person name="Cichocki N."/>
            <person name="Veneault-Fourrey C."/>
            <person name="LaButti K."/>
            <person name="Lindquist E.A."/>
            <person name="Lipzen A."/>
            <person name="Lundell T."/>
            <person name="Morin E."/>
            <person name="Murat C."/>
            <person name="Riley R."/>
            <person name="Ohm R."/>
            <person name="Sun H."/>
            <person name="Tunlid A."/>
            <person name="Henrissat B."/>
            <person name="Grigoriev I.V."/>
            <person name="Hibbett D.S."/>
            <person name="Martin F."/>
        </authorList>
    </citation>
    <scope>NUCLEOTIDE SEQUENCE [LARGE SCALE GENOMIC DNA]</scope>
    <source>
        <strain evidence="2">Foug A</strain>
    </source>
</reference>
<dbReference type="Proteomes" id="UP000053989">
    <property type="component" value="Unassembled WGS sequence"/>
</dbReference>
<reference evidence="1 2" key="1">
    <citation type="submission" date="2014-04" db="EMBL/GenBank/DDBJ databases">
        <authorList>
            <consortium name="DOE Joint Genome Institute"/>
            <person name="Kuo A."/>
            <person name="Kohler A."/>
            <person name="Nagy L.G."/>
            <person name="Floudas D."/>
            <person name="Copeland A."/>
            <person name="Barry K.W."/>
            <person name="Cichocki N."/>
            <person name="Veneault-Fourrey C."/>
            <person name="LaButti K."/>
            <person name="Lindquist E.A."/>
            <person name="Lipzen A."/>
            <person name="Lundell T."/>
            <person name="Morin E."/>
            <person name="Murat C."/>
            <person name="Sun H."/>
            <person name="Tunlid A."/>
            <person name="Henrissat B."/>
            <person name="Grigoriev I.V."/>
            <person name="Hibbett D.S."/>
            <person name="Martin F."/>
            <person name="Nordberg H.P."/>
            <person name="Cantor M.N."/>
            <person name="Hua S.X."/>
        </authorList>
    </citation>
    <scope>NUCLEOTIDE SEQUENCE [LARGE SCALE GENOMIC DNA]</scope>
    <source>
        <strain evidence="1 2">Foug A</strain>
    </source>
</reference>
<proteinExistence type="predicted"/>
<protein>
    <submittedName>
        <fullName evidence="1">Uncharacterized protein</fullName>
    </submittedName>
</protein>
<evidence type="ECO:0000313" key="2">
    <source>
        <dbReference type="Proteomes" id="UP000053989"/>
    </source>
</evidence>